<feature type="region of interest" description="Disordered" evidence="1">
    <location>
        <begin position="1"/>
        <end position="26"/>
    </location>
</feature>
<organism evidence="2 3">
    <name type="scientific">Pyronema omphalodes (strain CBS 100304)</name>
    <name type="common">Pyronema confluens</name>
    <dbReference type="NCBI Taxonomy" id="1076935"/>
    <lineage>
        <taxon>Eukaryota</taxon>
        <taxon>Fungi</taxon>
        <taxon>Dikarya</taxon>
        <taxon>Ascomycota</taxon>
        <taxon>Pezizomycotina</taxon>
        <taxon>Pezizomycetes</taxon>
        <taxon>Pezizales</taxon>
        <taxon>Pyronemataceae</taxon>
        <taxon>Pyronema</taxon>
    </lineage>
</organism>
<evidence type="ECO:0000313" key="2">
    <source>
        <dbReference type="EMBL" id="CCX33009.1"/>
    </source>
</evidence>
<gene>
    <name evidence="2" type="ORF">PCON_14034</name>
</gene>
<keyword evidence="3" id="KW-1185">Reference proteome</keyword>
<dbReference type="Proteomes" id="UP000018144">
    <property type="component" value="Unassembled WGS sequence"/>
</dbReference>
<protein>
    <submittedName>
        <fullName evidence="2">Uncharacterized protein</fullName>
    </submittedName>
</protein>
<name>U4LLJ9_PYROM</name>
<dbReference type="AlphaFoldDB" id="U4LLJ9"/>
<proteinExistence type="predicted"/>
<reference evidence="2 3" key="1">
    <citation type="journal article" date="2013" name="PLoS Genet.">
        <title>The genome and development-dependent transcriptomes of Pyronema confluens: a window into fungal evolution.</title>
        <authorList>
            <person name="Traeger S."/>
            <person name="Altegoer F."/>
            <person name="Freitag M."/>
            <person name="Gabaldon T."/>
            <person name="Kempken F."/>
            <person name="Kumar A."/>
            <person name="Marcet-Houben M."/>
            <person name="Poggeler S."/>
            <person name="Stajich J.E."/>
            <person name="Nowrousian M."/>
        </authorList>
    </citation>
    <scope>NUCLEOTIDE SEQUENCE [LARGE SCALE GENOMIC DNA]</scope>
    <source>
        <strain evidence="3">CBS 100304</strain>
        <tissue evidence="2">Vegetative mycelium</tissue>
    </source>
</reference>
<sequence>MFTHVRSFKGRTKNRETAKTQAMFPSGRRFLYTS</sequence>
<evidence type="ECO:0000256" key="1">
    <source>
        <dbReference type="SAM" id="MobiDB-lite"/>
    </source>
</evidence>
<dbReference type="EMBL" id="HF935976">
    <property type="protein sequence ID" value="CCX33009.1"/>
    <property type="molecule type" value="Genomic_DNA"/>
</dbReference>
<accession>U4LLJ9</accession>
<evidence type="ECO:0000313" key="3">
    <source>
        <dbReference type="Proteomes" id="UP000018144"/>
    </source>
</evidence>
<feature type="compositionally biased region" description="Basic residues" evidence="1">
    <location>
        <begin position="1"/>
        <end position="12"/>
    </location>
</feature>